<dbReference type="EMBL" id="FUHW01000019">
    <property type="protein sequence ID" value="SJM55924.1"/>
    <property type="molecule type" value="Genomic_DNA"/>
</dbReference>
<accession>A0A1R4FJ08</accession>
<dbReference type="Proteomes" id="UP000195913">
    <property type="component" value="Unassembled WGS sequence"/>
</dbReference>
<evidence type="ECO:0000313" key="1">
    <source>
        <dbReference type="EMBL" id="SJM55924.1"/>
    </source>
</evidence>
<evidence type="ECO:0000313" key="2">
    <source>
        <dbReference type="Proteomes" id="UP000195913"/>
    </source>
</evidence>
<gene>
    <name evidence="1" type="ORF">FM101_04220</name>
</gene>
<protein>
    <submittedName>
        <fullName evidence="1">Uncharacterized protein</fullName>
    </submittedName>
</protein>
<proteinExistence type="predicted"/>
<keyword evidence="2" id="KW-1185">Reference proteome</keyword>
<name>A0A1R4FJ08_9MICC</name>
<organism evidence="1 2">
    <name type="scientific">Arthrobacter rhombi</name>
    <dbReference type="NCBI Taxonomy" id="71253"/>
    <lineage>
        <taxon>Bacteria</taxon>
        <taxon>Bacillati</taxon>
        <taxon>Actinomycetota</taxon>
        <taxon>Actinomycetes</taxon>
        <taxon>Micrococcales</taxon>
        <taxon>Micrococcaceae</taxon>
        <taxon>Arthrobacter</taxon>
    </lineage>
</organism>
<sequence>MQQWLDFEGARSIQGFIWPFNLVTRWESTEPGEIVLHVDDSITGNAEGISDYSATSELDSIAGVMMQSVAEEFPTVENITAVTEDGTLSVDYARGKWERSQPVSMRDSMMAADPRPESHLKGQAWADEKMNQWFEQLGVQGPEGLVSSFRLITSWESSEKGELVIHLDKSFPSSYDVGSGMMTVEEDLQGISVTILDNLYMDAPELEQVTAVVDGSGQAKSVDRDDSWFTAS</sequence>
<dbReference type="AlphaFoldDB" id="A0A1R4FJ08"/>
<reference evidence="1 2" key="1">
    <citation type="submission" date="2017-02" db="EMBL/GenBank/DDBJ databases">
        <authorList>
            <person name="Peterson S.W."/>
        </authorList>
    </citation>
    <scope>NUCLEOTIDE SEQUENCE [LARGE SCALE GENOMIC DNA]</scope>
    <source>
        <strain evidence="1 2">B Ar 00.02</strain>
    </source>
</reference>